<dbReference type="GeneID" id="64693724"/>
<dbReference type="OrthoDB" id="2644551at2759"/>
<dbReference type="RefSeq" id="XP_041291555.1">
    <property type="nucleotide sequence ID" value="XM_041431465.1"/>
</dbReference>
<proteinExistence type="predicted"/>
<keyword evidence="2" id="KW-1185">Reference proteome</keyword>
<sequence>QKKCCCHAPSCYKFLSCSCWDKHYTSVDPNEALCSDFGSSDSEAEDKDNS</sequence>
<organism evidence="1 2">
    <name type="scientific">Suillus discolor</name>
    <dbReference type="NCBI Taxonomy" id="1912936"/>
    <lineage>
        <taxon>Eukaryota</taxon>
        <taxon>Fungi</taxon>
        <taxon>Dikarya</taxon>
        <taxon>Basidiomycota</taxon>
        <taxon>Agaricomycotina</taxon>
        <taxon>Agaricomycetes</taxon>
        <taxon>Agaricomycetidae</taxon>
        <taxon>Boletales</taxon>
        <taxon>Suillineae</taxon>
        <taxon>Suillaceae</taxon>
        <taxon>Suillus</taxon>
    </lineage>
</organism>
<dbReference type="Proteomes" id="UP000823399">
    <property type="component" value="Unassembled WGS sequence"/>
</dbReference>
<protein>
    <submittedName>
        <fullName evidence="1">Uncharacterized protein</fullName>
    </submittedName>
</protein>
<feature type="non-terminal residue" evidence="1">
    <location>
        <position position="1"/>
    </location>
</feature>
<accession>A0A9P7F5D2</accession>
<dbReference type="AlphaFoldDB" id="A0A9P7F5D2"/>
<evidence type="ECO:0000313" key="1">
    <source>
        <dbReference type="EMBL" id="KAG2106245.1"/>
    </source>
</evidence>
<evidence type="ECO:0000313" key="2">
    <source>
        <dbReference type="Proteomes" id="UP000823399"/>
    </source>
</evidence>
<dbReference type="EMBL" id="JABBWM010000036">
    <property type="protein sequence ID" value="KAG2106245.1"/>
    <property type="molecule type" value="Genomic_DNA"/>
</dbReference>
<name>A0A9P7F5D2_9AGAM</name>
<gene>
    <name evidence="1" type="ORF">F5147DRAFT_579012</name>
</gene>
<reference evidence="1" key="1">
    <citation type="journal article" date="2020" name="New Phytol.">
        <title>Comparative genomics reveals dynamic genome evolution in host specialist ectomycorrhizal fungi.</title>
        <authorList>
            <person name="Lofgren L.A."/>
            <person name="Nguyen N.H."/>
            <person name="Vilgalys R."/>
            <person name="Ruytinx J."/>
            <person name="Liao H.L."/>
            <person name="Branco S."/>
            <person name="Kuo A."/>
            <person name="LaButti K."/>
            <person name="Lipzen A."/>
            <person name="Andreopoulos W."/>
            <person name="Pangilinan J."/>
            <person name="Riley R."/>
            <person name="Hundley H."/>
            <person name="Na H."/>
            <person name="Barry K."/>
            <person name="Grigoriev I.V."/>
            <person name="Stajich J.E."/>
            <person name="Kennedy P.G."/>
        </authorList>
    </citation>
    <scope>NUCLEOTIDE SEQUENCE</scope>
    <source>
        <strain evidence="1">FC423</strain>
    </source>
</reference>
<comment type="caution">
    <text evidence="1">The sequence shown here is derived from an EMBL/GenBank/DDBJ whole genome shotgun (WGS) entry which is preliminary data.</text>
</comment>